<dbReference type="AlphaFoldDB" id="A0A075ATI3"/>
<protein>
    <submittedName>
        <fullName evidence="2">Uncharacterized protein</fullName>
    </submittedName>
</protein>
<evidence type="ECO:0000313" key="3">
    <source>
        <dbReference type="Proteomes" id="UP000030755"/>
    </source>
</evidence>
<keyword evidence="3" id="KW-1185">Reference proteome</keyword>
<keyword evidence="1" id="KW-1133">Transmembrane helix</keyword>
<gene>
    <name evidence="2" type="ORF">O9G_004243</name>
</gene>
<feature type="transmembrane region" description="Helical" evidence="1">
    <location>
        <begin position="591"/>
        <end position="612"/>
    </location>
</feature>
<keyword evidence="1" id="KW-0472">Membrane</keyword>
<keyword evidence="1" id="KW-0812">Transmembrane</keyword>
<name>A0A075ATI3_ROZAC</name>
<dbReference type="Proteomes" id="UP000030755">
    <property type="component" value="Unassembled WGS sequence"/>
</dbReference>
<sequence length="627" mass="72862">MLLEKDIQSSKNFIGKPYYLDEKITVLENNTSVEVDKLNFRRENSFKVILDDGEIAILEFAAERAPLDISHVQKSDFVYITPRNLLKEICDGINNHDKDEYYAYLDYVRPFKVCGDVLRKNDMFPNTGQTTAKAGNILLFYNEVTFSNRGTLFQYINYDLWTRFSITNNDVTFHIPNVMYSHKDLKMQVYINEVSHGETEALSKKDIFSMEIPEGVTHVTFKDPGHPVSISNMTIILNKYKDLVVSSEVNDMIIPKLPALAVSIEGKFSSPDKYGLFANDLVILYREGSQMYLDDVIVCEGLKICILPNVKKKSKLTIKKDDGTIEYDVFPLNERLFERFERYYEIRDENLSRILLHRQFYLSGAKEIKYFKKYEIVENIIEINGLFFGQNTIEVSLVSRVPLLIRRSLFWTVDFNVEIEWKIRELLEDKGNTTSLYQVESKCENYSKELFATWHLKTFNPLIEEITLGESNVCGSVPFNFTIKSDQLEHRNEIYFTAGDFISSYYLIGGAGIKQNLGEIPKIEHDLKMDDEETEKPVKYFDLCKREVSESEDETERDEDIVEKKLPMKARQDANIYKPKLDGELVQGANITTMILITIPTILILFALIITYRDEKRIKSFLKFLKR</sequence>
<proteinExistence type="predicted"/>
<reference evidence="2 3" key="1">
    <citation type="journal article" date="2013" name="Curr. Biol.">
        <title>Shared signatures of parasitism and phylogenomics unite Cryptomycota and microsporidia.</title>
        <authorList>
            <person name="James T.Y."/>
            <person name="Pelin A."/>
            <person name="Bonen L."/>
            <person name="Ahrendt S."/>
            <person name="Sain D."/>
            <person name="Corradi N."/>
            <person name="Stajich J.E."/>
        </authorList>
    </citation>
    <scope>NUCLEOTIDE SEQUENCE [LARGE SCALE GENOMIC DNA]</scope>
    <source>
        <strain evidence="2 3">CSF55</strain>
    </source>
</reference>
<dbReference type="HOGENOM" id="CLU_436250_0_0_1"/>
<evidence type="ECO:0000313" key="2">
    <source>
        <dbReference type="EMBL" id="EPZ31852.1"/>
    </source>
</evidence>
<accession>A0A075ATI3</accession>
<evidence type="ECO:0000256" key="1">
    <source>
        <dbReference type="SAM" id="Phobius"/>
    </source>
</evidence>
<organism evidence="2 3">
    <name type="scientific">Rozella allomycis (strain CSF55)</name>
    <dbReference type="NCBI Taxonomy" id="988480"/>
    <lineage>
        <taxon>Eukaryota</taxon>
        <taxon>Fungi</taxon>
        <taxon>Fungi incertae sedis</taxon>
        <taxon>Cryptomycota</taxon>
        <taxon>Cryptomycota incertae sedis</taxon>
        <taxon>Rozella</taxon>
    </lineage>
</organism>
<dbReference type="EMBL" id="KE561208">
    <property type="protein sequence ID" value="EPZ31852.1"/>
    <property type="molecule type" value="Genomic_DNA"/>
</dbReference>